<dbReference type="InterPro" id="IPR004638">
    <property type="entry name" value="EmrB-like"/>
</dbReference>
<feature type="domain" description="Major facilitator superfamily (MFS) profile" evidence="8">
    <location>
        <begin position="38"/>
        <end position="487"/>
    </location>
</feature>
<evidence type="ECO:0000259" key="8">
    <source>
        <dbReference type="PROSITE" id="PS50850"/>
    </source>
</evidence>
<evidence type="ECO:0000256" key="4">
    <source>
        <dbReference type="ARBA" id="ARBA00022692"/>
    </source>
</evidence>
<sequence>MSGDNRSAAGTAATNETARAVGAEEAVEAPKNPLRWKALALLCTGFFMVQLDAQIVLLALPSMQAEIGLTAAGAQWVMSSYLLTFGGLLLLGGRAADILGRRRMFMVGMVLFLVSSLIAGLAWDPTILILARVGQGISAAIISPTALSLVMVTFTDKKELGKALAIWAANGAAGAMAALLIGGPINDLLGWEWIFFINVPVALVVLALAKKLLPESKVTGQGKGFDPLGALTITLATVAFIYAVVETPVAGWLSGQTLGLLAVAAVLIALFIVIEKRVSTPMVPLSLFRSRNLVGGNVVMLLVGMVTFGAVLIISLYAQQVLGYTALAFGLSTVIYTVMSTIGSQIGARVVAKIGFRTLSVISMALMAVGTLLLTQVSVDGTYFADLFGGLLLFGLGLGLGFVGVTIAALADVPAENSGVASGINTAGFQMGGAIGVAVATSVAVTFTRGADQKHALNEGFQAGFWAMTVLAVVSLLVGLVLFKTPKPTAAVES</sequence>
<feature type="transmembrane region" description="Helical" evidence="7">
    <location>
        <begin position="354"/>
        <end position="375"/>
    </location>
</feature>
<evidence type="ECO:0000256" key="1">
    <source>
        <dbReference type="ARBA" id="ARBA00004651"/>
    </source>
</evidence>
<feature type="transmembrane region" description="Helical" evidence="7">
    <location>
        <begin position="225"/>
        <end position="245"/>
    </location>
</feature>
<dbReference type="InterPro" id="IPR020846">
    <property type="entry name" value="MFS_dom"/>
</dbReference>
<feature type="transmembrane region" description="Helical" evidence="7">
    <location>
        <begin position="387"/>
        <end position="411"/>
    </location>
</feature>
<evidence type="ECO:0000256" key="7">
    <source>
        <dbReference type="SAM" id="Phobius"/>
    </source>
</evidence>
<feature type="transmembrane region" description="Helical" evidence="7">
    <location>
        <begin position="38"/>
        <end position="60"/>
    </location>
</feature>
<evidence type="ECO:0000256" key="5">
    <source>
        <dbReference type="ARBA" id="ARBA00022989"/>
    </source>
</evidence>
<keyword evidence="3" id="KW-1003">Cell membrane</keyword>
<keyword evidence="10" id="KW-1185">Reference proteome</keyword>
<keyword evidence="5 7" id="KW-1133">Transmembrane helix</keyword>
<keyword evidence="4 7" id="KW-0812">Transmembrane</keyword>
<reference evidence="10" key="1">
    <citation type="journal article" date="2019" name="Int. J. Syst. Evol. Microbiol.">
        <title>The Global Catalogue of Microorganisms (GCM) 10K type strain sequencing project: providing services to taxonomists for standard genome sequencing and annotation.</title>
        <authorList>
            <consortium name="The Broad Institute Genomics Platform"/>
            <consortium name="The Broad Institute Genome Sequencing Center for Infectious Disease"/>
            <person name="Wu L."/>
            <person name="Ma J."/>
        </authorList>
    </citation>
    <scope>NUCLEOTIDE SEQUENCE [LARGE SCALE GENOMIC DNA]</scope>
    <source>
        <strain evidence="10">CCUG 60214</strain>
    </source>
</reference>
<dbReference type="InterPro" id="IPR005829">
    <property type="entry name" value="Sugar_transporter_CS"/>
</dbReference>
<dbReference type="InterPro" id="IPR036259">
    <property type="entry name" value="MFS_trans_sf"/>
</dbReference>
<accession>A0ABW3QEI1</accession>
<dbReference type="PANTHER" id="PTHR42718:SF46">
    <property type="entry name" value="BLR6921 PROTEIN"/>
    <property type="match status" value="1"/>
</dbReference>
<comment type="caution">
    <text evidence="9">The sequence shown here is derived from an EMBL/GenBank/DDBJ whole genome shotgun (WGS) entry which is preliminary data.</text>
</comment>
<feature type="transmembrane region" description="Helical" evidence="7">
    <location>
        <begin position="465"/>
        <end position="483"/>
    </location>
</feature>
<dbReference type="NCBIfam" id="TIGR00711">
    <property type="entry name" value="efflux_EmrB"/>
    <property type="match status" value="1"/>
</dbReference>
<organism evidence="9 10">
    <name type="scientific">Saccharothrix hoggarensis</name>
    <dbReference type="NCBI Taxonomy" id="913853"/>
    <lineage>
        <taxon>Bacteria</taxon>
        <taxon>Bacillati</taxon>
        <taxon>Actinomycetota</taxon>
        <taxon>Actinomycetes</taxon>
        <taxon>Pseudonocardiales</taxon>
        <taxon>Pseudonocardiaceae</taxon>
        <taxon>Saccharothrix</taxon>
    </lineage>
</organism>
<dbReference type="PANTHER" id="PTHR42718">
    <property type="entry name" value="MAJOR FACILITATOR SUPERFAMILY MULTIDRUG TRANSPORTER MFSC"/>
    <property type="match status" value="1"/>
</dbReference>
<dbReference type="Pfam" id="PF07690">
    <property type="entry name" value="MFS_1"/>
    <property type="match status" value="1"/>
</dbReference>
<evidence type="ECO:0000256" key="2">
    <source>
        <dbReference type="ARBA" id="ARBA00022448"/>
    </source>
</evidence>
<dbReference type="EMBL" id="JBHTLK010000009">
    <property type="protein sequence ID" value="MFD1146213.1"/>
    <property type="molecule type" value="Genomic_DNA"/>
</dbReference>
<evidence type="ECO:0000313" key="10">
    <source>
        <dbReference type="Proteomes" id="UP001597168"/>
    </source>
</evidence>
<dbReference type="Gene3D" id="1.20.1250.20">
    <property type="entry name" value="MFS general substrate transporter like domains"/>
    <property type="match status" value="1"/>
</dbReference>
<keyword evidence="2" id="KW-0813">Transport</keyword>
<dbReference type="InterPro" id="IPR011701">
    <property type="entry name" value="MFS"/>
</dbReference>
<feature type="transmembrane region" description="Helical" evidence="7">
    <location>
        <begin position="251"/>
        <end position="274"/>
    </location>
</feature>
<dbReference type="Proteomes" id="UP001597168">
    <property type="component" value="Unassembled WGS sequence"/>
</dbReference>
<keyword evidence="6 7" id="KW-0472">Membrane</keyword>
<protein>
    <submittedName>
        <fullName evidence="9">DHA2 family efflux MFS transporter permease subunit</fullName>
    </submittedName>
</protein>
<feature type="transmembrane region" description="Helical" evidence="7">
    <location>
        <begin position="423"/>
        <end position="445"/>
    </location>
</feature>
<evidence type="ECO:0000256" key="6">
    <source>
        <dbReference type="ARBA" id="ARBA00023136"/>
    </source>
</evidence>
<dbReference type="PROSITE" id="PS00216">
    <property type="entry name" value="SUGAR_TRANSPORT_1"/>
    <property type="match status" value="1"/>
</dbReference>
<feature type="transmembrane region" description="Helical" evidence="7">
    <location>
        <begin position="164"/>
        <end position="181"/>
    </location>
</feature>
<feature type="transmembrane region" description="Helical" evidence="7">
    <location>
        <begin position="104"/>
        <end position="123"/>
    </location>
</feature>
<feature type="transmembrane region" description="Helical" evidence="7">
    <location>
        <begin position="72"/>
        <end position="92"/>
    </location>
</feature>
<feature type="transmembrane region" description="Helical" evidence="7">
    <location>
        <begin position="193"/>
        <end position="213"/>
    </location>
</feature>
<feature type="transmembrane region" description="Helical" evidence="7">
    <location>
        <begin position="294"/>
        <end position="318"/>
    </location>
</feature>
<comment type="subcellular location">
    <subcellularLocation>
        <location evidence="1">Cell membrane</location>
        <topology evidence="1">Multi-pass membrane protein</topology>
    </subcellularLocation>
</comment>
<proteinExistence type="predicted"/>
<dbReference type="Gene3D" id="1.20.1720.10">
    <property type="entry name" value="Multidrug resistance protein D"/>
    <property type="match status" value="1"/>
</dbReference>
<feature type="transmembrane region" description="Helical" evidence="7">
    <location>
        <begin position="324"/>
        <end position="342"/>
    </location>
</feature>
<dbReference type="SUPFAM" id="SSF103473">
    <property type="entry name" value="MFS general substrate transporter"/>
    <property type="match status" value="1"/>
</dbReference>
<gene>
    <name evidence="9" type="ORF">ACFQ3T_03665</name>
</gene>
<dbReference type="PROSITE" id="PS50850">
    <property type="entry name" value="MFS"/>
    <property type="match status" value="1"/>
</dbReference>
<name>A0ABW3QEI1_9PSEU</name>
<evidence type="ECO:0000313" key="9">
    <source>
        <dbReference type="EMBL" id="MFD1146213.1"/>
    </source>
</evidence>
<feature type="transmembrane region" description="Helical" evidence="7">
    <location>
        <begin position="129"/>
        <end position="152"/>
    </location>
</feature>
<dbReference type="RefSeq" id="WP_380719721.1">
    <property type="nucleotide sequence ID" value="NZ_JBHTLK010000009.1"/>
</dbReference>
<evidence type="ECO:0000256" key="3">
    <source>
        <dbReference type="ARBA" id="ARBA00022475"/>
    </source>
</evidence>